<dbReference type="EMBL" id="KI657457">
    <property type="protein sequence ID" value="ETN87022.1"/>
    <property type="molecule type" value="Genomic_DNA"/>
</dbReference>
<dbReference type="PANTHER" id="PTHR11733:SF237">
    <property type="entry name" value="NEPRILYSIN-LIKE 4"/>
    <property type="match status" value="1"/>
</dbReference>
<dbReference type="KEGG" id="nai:NECAME_05743"/>
<name>W2U124_NECAM</name>
<dbReference type="PANTHER" id="PTHR11733">
    <property type="entry name" value="ZINC METALLOPROTEASE FAMILY M13 NEPRILYSIN-RELATED"/>
    <property type="match status" value="1"/>
</dbReference>
<dbReference type="GO" id="GO:0016485">
    <property type="term" value="P:protein processing"/>
    <property type="evidence" value="ECO:0007669"/>
    <property type="project" value="TreeGrafter"/>
</dbReference>
<dbReference type="OrthoDB" id="5873741at2759"/>
<dbReference type="SUPFAM" id="SSF55486">
    <property type="entry name" value="Metalloproteases ('zincins'), catalytic domain"/>
    <property type="match status" value="1"/>
</dbReference>
<proteinExistence type="predicted"/>
<dbReference type="AlphaFoldDB" id="W2U124"/>
<dbReference type="Proteomes" id="UP000053676">
    <property type="component" value="Unassembled WGS sequence"/>
</dbReference>
<evidence type="ECO:0000313" key="3">
    <source>
        <dbReference type="Proteomes" id="UP000053676"/>
    </source>
</evidence>
<protein>
    <recommendedName>
        <fullName evidence="1">Peptidase M13 C-terminal domain-containing protein</fullName>
    </recommendedName>
</protein>
<organism evidence="2 3">
    <name type="scientific">Necator americanus</name>
    <name type="common">Human hookworm</name>
    <dbReference type="NCBI Taxonomy" id="51031"/>
    <lineage>
        <taxon>Eukaryota</taxon>
        <taxon>Metazoa</taxon>
        <taxon>Ecdysozoa</taxon>
        <taxon>Nematoda</taxon>
        <taxon>Chromadorea</taxon>
        <taxon>Rhabditida</taxon>
        <taxon>Rhabditina</taxon>
        <taxon>Rhabditomorpha</taxon>
        <taxon>Strongyloidea</taxon>
        <taxon>Ancylostomatidae</taxon>
        <taxon>Bunostominae</taxon>
        <taxon>Necator</taxon>
    </lineage>
</organism>
<feature type="domain" description="Peptidase M13 C-terminal" evidence="1">
    <location>
        <begin position="125"/>
        <end position="238"/>
    </location>
</feature>
<dbReference type="InterPro" id="IPR024079">
    <property type="entry name" value="MetalloPept_cat_dom_sf"/>
</dbReference>
<dbReference type="Gene3D" id="3.40.390.10">
    <property type="entry name" value="Collagenase (Catalytic Domain)"/>
    <property type="match status" value="1"/>
</dbReference>
<dbReference type="PROSITE" id="PS51885">
    <property type="entry name" value="NEPRILYSIN"/>
    <property type="match status" value="1"/>
</dbReference>
<dbReference type="GO" id="GO:0004222">
    <property type="term" value="F:metalloendopeptidase activity"/>
    <property type="evidence" value="ECO:0007669"/>
    <property type="project" value="InterPro"/>
</dbReference>
<dbReference type="GO" id="GO:0005886">
    <property type="term" value="C:plasma membrane"/>
    <property type="evidence" value="ECO:0007669"/>
    <property type="project" value="TreeGrafter"/>
</dbReference>
<reference evidence="3" key="1">
    <citation type="journal article" date="2014" name="Nat. Genet.">
        <title>Genome of the human hookworm Necator americanus.</title>
        <authorList>
            <person name="Tang Y.T."/>
            <person name="Gao X."/>
            <person name="Rosa B.A."/>
            <person name="Abubucker S."/>
            <person name="Hallsworth-Pepin K."/>
            <person name="Martin J."/>
            <person name="Tyagi R."/>
            <person name="Heizer E."/>
            <person name="Zhang X."/>
            <person name="Bhonagiri-Palsikar V."/>
            <person name="Minx P."/>
            <person name="Warren W.C."/>
            <person name="Wang Q."/>
            <person name="Zhan B."/>
            <person name="Hotez P.J."/>
            <person name="Sternberg P.W."/>
            <person name="Dougall A."/>
            <person name="Gaze S.T."/>
            <person name="Mulvenna J."/>
            <person name="Sotillo J."/>
            <person name="Ranganathan S."/>
            <person name="Rabelo E.M."/>
            <person name="Wilson R.K."/>
            <person name="Felgner P.L."/>
            <person name="Bethony J."/>
            <person name="Hawdon J.M."/>
            <person name="Gasser R.B."/>
            <person name="Loukas A."/>
            <person name="Mitreva M."/>
        </authorList>
    </citation>
    <scope>NUCLEOTIDE SEQUENCE [LARGE SCALE GENOMIC DNA]</scope>
</reference>
<gene>
    <name evidence="2" type="ORF">NECAME_05743</name>
</gene>
<evidence type="ECO:0000259" key="1">
    <source>
        <dbReference type="Pfam" id="PF01431"/>
    </source>
</evidence>
<dbReference type="InterPro" id="IPR000718">
    <property type="entry name" value="Peptidase_M13"/>
</dbReference>
<sequence length="246" mass="28757">MTEELAEAFKDMIKENTWMGNPSKRNVPSARVYREGYPVLEQKFLNMSKHILYDDIHLTDMKSLDTLYENGYPVIGSKFSKENPDKLVESIPLIPDRTLTVVLVLQLDMRLSMDSMMLYSYALVGRDFGEHTKEKWFREHYGEQFRQRAECYVRQYTTNVLCYDDGKVTSLNLTSNGKFTLRENIADNEGMKLAVKAYKAYQKKHGSESRFESMEDFDSDQMFFIGYATNIRMSVPHSYVQIHSHQ</sequence>
<accession>W2U124</accession>
<dbReference type="Pfam" id="PF01431">
    <property type="entry name" value="Peptidase_M13"/>
    <property type="match status" value="1"/>
</dbReference>
<evidence type="ECO:0000313" key="2">
    <source>
        <dbReference type="EMBL" id="ETN87022.1"/>
    </source>
</evidence>
<dbReference type="InterPro" id="IPR018497">
    <property type="entry name" value="Peptidase_M13_C"/>
</dbReference>
<keyword evidence="3" id="KW-1185">Reference proteome</keyword>